<dbReference type="PANTHER" id="PTHR43060:SF15">
    <property type="entry name" value="3-HYDROXYISOBUTYRATE DEHYDROGENASE-LIKE 1, MITOCHONDRIAL-RELATED"/>
    <property type="match status" value="1"/>
</dbReference>
<protein>
    <submittedName>
        <fullName evidence="6">Oxidoreductase</fullName>
    </submittedName>
</protein>
<dbReference type="PANTHER" id="PTHR43060">
    <property type="entry name" value="3-HYDROXYISOBUTYRATE DEHYDROGENASE-LIKE 1, MITOCHONDRIAL-RELATED"/>
    <property type="match status" value="1"/>
</dbReference>
<name>A0ABX4HUV9_9BACI</name>
<dbReference type="SUPFAM" id="SSF51735">
    <property type="entry name" value="NAD(P)-binding Rossmann-fold domains"/>
    <property type="match status" value="1"/>
</dbReference>
<dbReference type="InterPro" id="IPR036291">
    <property type="entry name" value="NAD(P)-bd_dom_sf"/>
</dbReference>
<dbReference type="Gene3D" id="3.40.50.720">
    <property type="entry name" value="NAD(P)-binding Rossmann-like Domain"/>
    <property type="match status" value="1"/>
</dbReference>
<dbReference type="EMBL" id="NSGH01000001">
    <property type="protein sequence ID" value="PBB06979.1"/>
    <property type="molecule type" value="Genomic_DNA"/>
</dbReference>
<dbReference type="Pfam" id="PF03446">
    <property type="entry name" value="NAD_binding_2"/>
    <property type="match status" value="1"/>
</dbReference>
<gene>
    <name evidence="6" type="ORF">CKW00_00550</name>
</gene>
<dbReference type="Pfam" id="PF14833">
    <property type="entry name" value="NAD_binding_11"/>
    <property type="match status" value="1"/>
</dbReference>
<keyword evidence="3" id="KW-0520">NAD</keyword>
<reference evidence="6 7" key="1">
    <citation type="submission" date="2017-08" db="EMBL/GenBank/DDBJ databases">
        <title>Salimicrobium alkalisoli sp. nov., isolated from saline alkaline soil.</title>
        <authorList>
            <person name="Zhang G."/>
            <person name="Xiong Q."/>
        </authorList>
    </citation>
    <scope>NUCLEOTIDE SEQUENCE [LARGE SCALE GENOMIC DNA]</scope>
    <source>
        <strain evidence="6 7">WN024</strain>
    </source>
</reference>
<evidence type="ECO:0000256" key="3">
    <source>
        <dbReference type="ARBA" id="ARBA00023027"/>
    </source>
</evidence>
<dbReference type="InterPro" id="IPR013328">
    <property type="entry name" value="6PGD_dom2"/>
</dbReference>
<evidence type="ECO:0000256" key="1">
    <source>
        <dbReference type="ARBA" id="ARBA00009080"/>
    </source>
</evidence>
<evidence type="ECO:0000313" key="6">
    <source>
        <dbReference type="EMBL" id="PBB06979.1"/>
    </source>
</evidence>
<dbReference type="InterPro" id="IPR029154">
    <property type="entry name" value="HIBADH-like_NADP-bd"/>
</dbReference>
<dbReference type="SUPFAM" id="SSF48179">
    <property type="entry name" value="6-phosphogluconate dehydrogenase C-terminal domain-like"/>
    <property type="match status" value="1"/>
</dbReference>
<evidence type="ECO:0000256" key="2">
    <source>
        <dbReference type="ARBA" id="ARBA00023002"/>
    </source>
</evidence>
<organism evidence="6 7">
    <name type="scientific">Salimicrobium humidisoli</name>
    <dbReference type="NCBI Taxonomy" id="2029857"/>
    <lineage>
        <taxon>Bacteria</taxon>
        <taxon>Bacillati</taxon>
        <taxon>Bacillota</taxon>
        <taxon>Bacilli</taxon>
        <taxon>Bacillales</taxon>
        <taxon>Bacillaceae</taxon>
        <taxon>Salimicrobium</taxon>
    </lineage>
</organism>
<accession>A0ABX4HUV9</accession>
<comment type="similarity">
    <text evidence="1">Belongs to the HIBADH-related family.</text>
</comment>
<dbReference type="InterPro" id="IPR015815">
    <property type="entry name" value="HIBADH-related"/>
</dbReference>
<feature type="domain" description="6-phosphogluconate dehydrogenase NADP-binding" evidence="4">
    <location>
        <begin position="3"/>
        <end position="160"/>
    </location>
</feature>
<dbReference type="InterPro" id="IPR006115">
    <property type="entry name" value="6PGDH_NADP-bd"/>
</dbReference>
<dbReference type="PIRSF" id="PIRSF000103">
    <property type="entry name" value="HIBADH"/>
    <property type="match status" value="1"/>
</dbReference>
<sequence>MKKIGFVGTGVMGRHMVRNLMKHGYAVSLYTRTKWKAKELIEEGAEWKETISELAGEADVVITIVGFPEDVEEVYFKEDGILGNASGGTVFIDMTTSSPELAVKISEAAHENGQAALDAPVSGSDVFAEAGKLTIMAGGDPSSFEKVRPVLEAMGENVVLQGPPGAGQHTKMSNQIAIASTMMGVVEAITYAEKAGLDPAVVMSSIEHGAAGSFSLSKLGKKMIENDFEPGFYVKHFVKDMGIALASAERMELPVPGLRLAKEMYEGLKENGGESEGTQALYKYYKWKAEGNV</sequence>
<evidence type="ECO:0000313" key="7">
    <source>
        <dbReference type="Proteomes" id="UP000217561"/>
    </source>
</evidence>
<dbReference type="InterPro" id="IPR008927">
    <property type="entry name" value="6-PGluconate_DH-like_C_sf"/>
</dbReference>
<dbReference type="RefSeq" id="WP_095820895.1">
    <property type="nucleotide sequence ID" value="NZ_NSGH01000001.1"/>
</dbReference>
<dbReference type="Proteomes" id="UP000217561">
    <property type="component" value="Unassembled WGS sequence"/>
</dbReference>
<evidence type="ECO:0000259" key="4">
    <source>
        <dbReference type="Pfam" id="PF03446"/>
    </source>
</evidence>
<evidence type="ECO:0000259" key="5">
    <source>
        <dbReference type="Pfam" id="PF14833"/>
    </source>
</evidence>
<feature type="domain" description="3-hydroxyisobutyrate dehydrogenase-like NAD-binding" evidence="5">
    <location>
        <begin position="165"/>
        <end position="285"/>
    </location>
</feature>
<comment type="caution">
    <text evidence="6">The sequence shown here is derived from an EMBL/GenBank/DDBJ whole genome shotgun (WGS) entry which is preliminary data.</text>
</comment>
<keyword evidence="2" id="KW-0560">Oxidoreductase</keyword>
<proteinExistence type="inferred from homology"/>
<keyword evidence="7" id="KW-1185">Reference proteome</keyword>
<dbReference type="Gene3D" id="1.10.1040.10">
    <property type="entry name" value="N-(1-d-carboxylethyl)-l-norvaline Dehydrogenase, domain 2"/>
    <property type="match status" value="1"/>
</dbReference>